<name>A0A4R8DTI3_9BACT</name>
<reference evidence="1 2" key="1">
    <citation type="submission" date="2019-03" db="EMBL/GenBank/DDBJ databases">
        <title>Genomic Encyclopedia of Type Strains, Phase IV (KMG-IV): sequencing the most valuable type-strain genomes for metagenomic binning, comparative biology and taxonomic classification.</title>
        <authorList>
            <person name="Goeker M."/>
        </authorList>
    </citation>
    <scope>NUCLEOTIDE SEQUENCE [LARGE SCALE GENOMIC DNA]</scope>
    <source>
        <strain evidence="1 2">DSM 100059</strain>
    </source>
</reference>
<accession>A0A4R8DTI3</accession>
<keyword evidence="2" id="KW-1185">Reference proteome</keyword>
<gene>
    <name evidence="1" type="ORF">EDB95_2260</name>
</gene>
<sequence length="86" mass="9982">MKKPNYYSLLKTAMENGTVEFVRDIPRVVPITQLTHDMRMNYNTLSKRLLDPSRLTLADLQRLATLLGVDSSELHRKVVRELKGKR</sequence>
<proteinExistence type="predicted"/>
<evidence type="ECO:0000313" key="2">
    <source>
        <dbReference type="Proteomes" id="UP000294498"/>
    </source>
</evidence>
<dbReference type="AlphaFoldDB" id="A0A4R8DTI3"/>
<organism evidence="1 2">
    <name type="scientific">Dinghuibacter silviterrae</name>
    <dbReference type="NCBI Taxonomy" id="1539049"/>
    <lineage>
        <taxon>Bacteria</taxon>
        <taxon>Pseudomonadati</taxon>
        <taxon>Bacteroidota</taxon>
        <taxon>Chitinophagia</taxon>
        <taxon>Chitinophagales</taxon>
        <taxon>Chitinophagaceae</taxon>
        <taxon>Dinghuibacter</taxon>
    </lineage>
</organism>
<evidence type="ECO:0000313" key="1">
    <source>
        <dbReference type="EMBL" id="TDX01228.1"/>
    </source>
</evidence>
<dbReference type="OrthoDB" id="676945at2"/>
<comment type="caution">
    <text evidence="1">The sequence shown here is derived from an EMBL/GenBank/DDBJ whole genome shotgun (WGS) entry which is preliminary data.</text>
</comment>
<protein>
    <recommendedName>
        <fullName evidence="3">Cro/C1-type helix-turn-helix DNA-binding protein</fullName>
    </recommendedName>
</protein>
<dbReference type="RefSeq" id="WP_133993594.1">
    <property type="nucleotide sequence ID" value="NZ_SODV01000001.1"/>
</dbReference>
<dbReference type="EMBL" id="SODV01000001">
    <property type="protein sequence ID" value="TDX01228.1"/>
    <property type="molecule type" value="Genomic_DNA"/>
</dbReference>
<evidence type="ECO:0008006" key="3">
    <source>
        <dbReference type="Google" id="ProtNLM"/>
    </source>
</evidence>
<dbReference type="Proteomes" id="UP000294498">
    <property type="component" value="Unassembled WGS sequence"/>
</dbReference>